<sequence>MDAETRYYDDLLEKHLIGCGYTIDIQYDEIFEALADAIEDDDNEFLGVSINDWIDIILNDASEKRSDQFCDLWNLSTKDAHYFVAHVVLPEIQKDLYSFIEKLFDDDLTPEMEYFVKKEYLK</sequence>
<dbReference type="RefSeq" id="WP_023948964.1">
    <property type="nucleotide sequence ID" value="NZ_AYSV01000007.1"/>
</dbReference>
<name>V8G9B0_9BURK</name>
<evidence type="ECO:0000313" key="1">
    <source>
        <dbReference type="EMBL" id="ETD72980.1"/>
    </source>
</evidence>
<keyword evidence="2" id="KW-1185">Reference proteome</keyword>
<organism evidence="1 2">
    <name type="scientific">Pelistega indica</name>
    <dbReference type="NCBI Taxonomy" id="1414851"/>
    <lineage>
        <taxon>Bacteria</taxon>
        <taxon>Pseudomonadati</taxon>
        <taxon>Pseudomonadota</taxon>
        <taxon>Betaproteobacteria</taxon>
        <taxon>Burkholderiales</taxon>
        <taxon>Alcaligenaceae</taxon>
        <taxon>Pelistega</taxon>
    </lineage>
</organism>
<reference evidence="1 2" key="1">
    <citation type="submission" date="2013-11" db="EMBL/GenBank/DDBJ databases">
        <title>Genomic analysis of Pelistega sp. HM-7.</title>
        <authorList>
            <person name="Kumbhare S.V."/>
            <person name="Shetty S.A."/>
            <person name="Sharma O."/>
            <person name="Dhotre D.P."/>
        </authorList>
    </citation>
    <scope>NUCLEOTIDE SEQUENCE [LARGE SCALE GENOMIC DNA]</scope>
    <source>
        <strain evidence="1 2">HM-7</strain>
    </source>
</reference>
<protein>
    <submittedName>
        <fullName evidence="1">Uncharacterized protein</fullName>
    </submittedName>
</protein>
<comment type="caution">
    <text evidence="1">The sequence shown here is derived from an EMBL/GenBank/DDBJ whole genome shotgun (WGS) entry which is preliminary data.</text>
</comment>
<evidence type="ECO:0000313" key="2">
    <source>
        <dbReference type="Proteomes" id="UP000018766"/>
    </source>
</evidence>
<dbReference type="Proteomes" id="UP000018766">
    <property type="component" value="Unassembled WGS sequence"/>
</dbReference>
<dbReference type="EMBL" id="AYSV01000007">
    <property type="protein sequence ID" value="ETD72980.1"/>
    <property type="molecule type" value="Genomic_DNA"/>
</dbReference>
<proteinExistence type="predicted"/>
<gene>
    <name evidence="1" type="ORF">V757_00935</name>
</gene>
<accession>V8G9B0</accession>
<dbReference type="AlphaFoldDB" id="V8G9B0"/>